<dbReference type="OrthoDB" id="653598at2"/>
<evidence type="ECO:0000256" key="5">
    <source>
        <dbReference type="ARBA" id="ARBA00023237"/>
    </source>
</evidence>
<comment type="similarity">
    <text evidence="2">Belongs to the SusD family.</text>
</comment>
<reference evidence="8 9" key="1">
    <citation type="submission" date="2018-10" db="EMBL/GenBank/DDBJ databases">
        <title>Genomic Encyclopedia of Archaeal and Bacterial Type Strains, Phase II (KMG-II): from individual species to whole genera.</title>
        <authorList>
            <person name="Goeker M."/>
        </authorList>
    </citation>
    <scope>NUCLEOTIDE SEQUENCE [LARGE SCALE GENOMIC DNA]</scope>
    <source>
        <strain evidence="8 9">DSM 18602</strain>
    </source>
</reference>
<dbReference type="Gene3D" id="1.25.40.390">
    <property type="match status" value="1"/>
</dbReference>
<feature type="domain" description="SusD-like N-terminal" evidence="7">
    <location>
        <begin position="25"/>
        <end position="232"/>
    </location>
</feature>
<dbReference type="InterPro" id="IPR033985">
    <property type="entry name" value="SusD-like_N"/>
</dbReference>
<dbReference type="Pfam" id="PF07980">
    <property type="entry name" value="SusD_RagB"/>
    <property type="match status" value="1"/>
</dbReference>
<keyword evidence="9" id="KW-1185">Reference proteome</keyword>
<dbReference type="EMBL" id="RBKU01000001">
    <property type="protein sequence ID" value="RKR82087.1"/>
    <property type="molecule type" value="Genomic_DNA"/>
</dbReference>
<organism evidence="8 9">
    <name type="scientific">Mucilaginibacter gracilis</name>
    <dbReference type="NCBI Taxonomy" id="423350"/>
    <lineage>
        <taxon>Bacteria</taxon>
        <taxon>Pseudomonadati</taxon>
        <taxon>Bacteroidota</taxon>
        <taxon>Sphingobacteriia</taxon>
        <taxon>Sphingobacteriales</taxon>
        <taxon>Sphingobacteriaceae</taxon>
        <taxon>Mucilaginibacter</taxon>
    </lineage>
</organism>
<name>A0A495IZH0_9SPHI</name>
<sequence length="463" mass="51994">MKNLKIYIALVATMTLGVLSGCKKDFLDKKPNSNIVIPETLDDMTQLLDNTTNNFNTPAMGIMSGEDYYYPTIDSYNSLPKKTSKNCYTWNKDIYGGETAVPDWNKPYSTVFTANVVLEQWDKLSVTDKQSTSGKYVKAWALFSRSFSLYNLVQIFAPAYNKATAGNDLGIPLKLTANINDIQPRASVQAVYDRILSDLNSSIELYPASFPANNLNRSSKASTYALLSRIYLSMREYDKALAAANNSLAARDELVDFNTLDTTATSPFTIYNPELVYTSFSVLEYFEAIGALYANHAAILPEFLQLYDKNDLRKQIYFYVNENNFFVKSGYGGNTYWPFMGLAVDELYLIKAECLSRGGDQSGATDALNKLLVKRYVSGTFVPLTVGSADEVLNKILLERRKELVWRGLRWSDIKRLNLEGANITLTRTLDGKTYTLAPNSPLYVMPIPSDEIALSHIQQNQR</sequence>
<evidence type="ECO:0000259" key="7">
    <source>
        <dbReference type="Pfam" id="PF14322"/>
    </source>
</evidence>
<evidence type="ECO:0000256" key="4">
    <source>
        <dbReference type="ARBA" id="ARBA00023136"/>
    </source>
</evidence>
<keyword evidence="5" id="KW-0998">Cell outer membrane</keyword>
<proteinExistence type="inferred from homology"/>
<evidence type="ECO:0000313" key="9">
    <source>
        <dbReference type="Proteomes" id="UP000268007"/>
    </source>
</evidence>
<dbReference type="InterPro" id="IPR012944">
    <property type="entry name" value="SusD_RagB_dom"/>
</dbReference>
<comment type="subcellular location">
    <subcellularLocation>
        <location evidence="1">Cell outer membrane</location>
    </subcellularLocation>
</comment>
<dbReference type="InterPro" id="IPR011990">
    <property type="entry name" value="TPR-like_helical_dom_sf"/>
</dbReference>
<evidence type="ECO:0000313" key="8">
    <source>
        <dbReference type="EMBL" id="RKR82087.1"/>
    </source>
</evidence>
<comment type="caution">
    <text evidence="8">The sequence shown here is derived from an EMBL/GenBank/DDBJ whole genome shotgun (WGS) entry which is preliminary data.</text>
</comment>
<dbReference type="PROSITE" id="PS51257">
    <property type="entry name" value="PROKAR_LIPOPROTEIN"/>
    <property type="match status" value="1"/>
</dbReference>
<protein>
    <submittedName>
        <fullName evidence="8">SusD-like starch-binding protein associating with outer membrane</fullName>
    </submittedName>
</protein>
<evidence type="ECO:0000256" key="2">
    <source>
        <dbReference type="ARBA" id="ARBA00006275"/>
    </source>
</evidence>
<dbReference type="SUPFAM" id="SSF48452">
    <property type="entry name" value="TPR-like"/>
    <property type="match status" value="1"/>
</dbReference>
<keyword evidence="4" id="KW-0472">Membrane</keyword>
<evidence type="ECO:0000259" key="6">
    <source>
        <dbReference type="Pfam" id="PF07980"/>
    </source>
</evidence>
<dbReference type="AlphaFoldDB" id="A0A495IZH0"/>
<dbReference type="GO" id="GO:0009279">
    <property type="term" value="C:cell outer membrane"/>
    <property type="evidence" value="ECO:0007669"/>
    <property type="project" value="UniProtKB-SubCell"/>
</dbReference>
<dbReference type="RefSeq" id="WP_121197715.1">
    <property type="nucleotide sequence ID" value="NZ_RBKU01000001.1"/>
</dbReference>
<evidence type="ECO:0000256" key="3">
    <source>
        <dbReference type="ARBA" id="ARBA00022729"/>
    </source>
</evidence>
<gene>
    <name evidence="8" type="ORF">BDD43_2254</name>
</gene>
<feature type="domain" description="RagB/SusD" evidence="6">
    <location>
        <begin position="323"/>
        <end position="454"/>
    </location>
</feature>
<dbReference type="Proteomes" id="UP000268007">
    <property type="component" value="Unassembled WGS sequence"/>
</dbReference>
<accession>A0A495IZH0</accession>
<keyword evidence="3" id="KW-0732">Signal</keyword>
<dbReference type="Pfam" id="PF14322">
    <property type="entry name" value="SusD-like_3"/>
    <property type="match status" value="1"/>
</dbReference>
<evidence type="ECO:0000256" key="1">
    <source>
        <dbReference type="ARBA" id="ARBA00004442"/>
    </source>
</evidence>